<accession>A0ABT3A641</accession>
<feature type="chain" id="PRO_5045327469" evidence="1">
    <location>
        <begin position="25"/>
        <end position="140"/>
    </location>
</feature>
<organism evidence="2 3">
    <name type="scientific">Fluctibacter corallii</name>
    <dbReference type="NCBI Taxonomy" id="2984329"/>
    <lineage>
        <taxon>Bacteria</taxon>
        <taxon>Pseudomonadati</taxon>
        <taxon>Pseudomonadota</taxon>
        <taxon>Gammaproteobacteria</taxon>
        <taxon>Alteromonadales</taxon>
        <taxon>Alteromonadaceae</taxon>
        <taxon>Fluctibacter</taxon>
    </lineage>
</organism>
<protein>
    <submittedName>
        <fullName evidence="2">Uncharacterized protein</fullName>
    </submittedName>
</protein>
<evidence type="ECO:0000313" key="3">
    <source>
        <dbReference type="Proteomes" id="UP001652504"/>
    </source>
</evidence>
<proteinExistence type="predicted"/>
<dbReference type="EMBL" id="JAOWKX010000002">
    <property type="protein sequence ID" value="MCV2884119.1"/>
    <property type="molecule type" value="Genomic_DNA"/>
</dbReference>
<keyword evidence="1" id="KW-0732">Signal</keyword>
<dbReference type="RefSeq" id="WP_263711325.1">
    <property type="nucleotide sequence ID" value="NZ_JAOWKX010000002.1"/>
</dbReference>
<feature type="signal peptide" evidence="1">
    <location>
        <begin position="1"/>
        <end position="24"/>
    </location>
</feature>
<dbReference type="Proteomes" id="UP001652504">
    <property type="component" value="Unassembled WGS sequence"/>
</dbReference>
<reference evidence="2 3" key="1">
    <citation type="submission" date="2022-10" db="EMBL/GenBank/DDBJ databases">
        <title>Aestuariibacter sp. AA17 isolated from Montipora capitata coral fragment.</title>
        <authorList>
            <person name="Emsley S.A."/>
            <person name="Pfannmuller K.M."/>
            <person name="Loughran R.M."/>
            <person name="Shlafstein M."/>
            <person name="Papke E."/>
            <person name="Saw J.H."/>
            <person name="Ushijima B."/>
            <person name="Videau P."/>
        </authorList>
    </citation>
    <scope>NUCLEOTIDE SEQUENCE [LARGE SCALE GENOMIC DNA]</scope>
    <source>
        <strain evidence="2 3">AA17</strain>
    </source>
</reference>
<evidence type="ECO:0000313" key="2">
    <source>
        <dbReference type="EMBL" id="MCV2884119.1"/>
    </source>
</evidence>
<sequence length="140" mass="15289">MLNLSATHAAIFFALISASGISAASSQLQSPSAPPLSSAEYEQTARLATEIGMEVSHYIDATQRYREFAAGNVSINGLVSLSDSPDYRNAMAVLDKKEKLSLEQSRELVRVINNNKTLIANYLGIEVSKYDQFVAITHHQ</sequence>
<gene>
    <name evidence="2" type="ORF">OE749_05390</name>
</gene>
<keyword evidence="3" id="KW-1185">Reference proteome</keyword>
<name>A0ABT3A641_9ALTE</name>
<comment type="caution">
    <text evidence="2">The sequence shown here is derived from an EMBL/GenBank/DDBJ whole genome shotgun (WGS) entry which is preliminary data.</text>
</comment>
<evidence type="ECO:0000256" key="1">
    <source>
        <dbReference type="SAM" id="SignalP"/>
    </source>
</evidence>